<evidence type="ECO:0000313" key="1">
    <source>
        <dbReference type="EMBL" id="KHG18656.1"/>
    </source>
</evidence>
<proteinExistence type="predicted"/>
<dbReference type="EMBL" id="KN411091">
    <property type="protein sequence ID" value="KHG18656.1"/>
    <property type="molecule type" value="Genomic_DNA"/>
</dbReference>
<evidence type="ECO:0000313" key="2">
    <source>
        <dbReference type="Proteomes" id="UP000032142"/>
    </source>
</evidence>
<keyword evidence="2" id="KW-1185">Reference proteome</keyword>
<name>A0A0B0P5K6_GOSAR</name>
<protein>
    <submittedName>
        <fullName evidence="1">Pyridoxine 5'-phosphate synthase</fullName>
    </submittedName>
</protein>
<accession>A0A0B0P5K6</accession>
<sequence>MSGTCIGHIMRASIRPCLGHGIDIETSASVRHVWDMHRPRDISQCKTCLGHASTTICVNLRPCLGHGIGLDNDRQCKTLFGTWHWLWNI</sequence>
<reference evidence="2" key="1">
    <citation type="submission" date="2014-09" db="EMBL/GenBank/DDBJ databases">
        <authorList>
            <person name="Mudge J."/>
            <person name="Ramaraj T."/>
            <person name="Lindquist I.E."/>
            <person name="Bharti A.K."/>
            <person name="Sundararajan A."/>
            <person name="Cameron C.T."/>
            <person name="Woodward J.E."/>
            <person name="May G.D."/>
            <person name="Brubaker C."/>
            <person name="Broadhvest J."/>
            <person name="Wilkins T.A."/>
        </authorList>
    </citation>
    <scope>NUCLEOTIDE SEQUENCE</scope>
    <source>
        <strain evidence="2">cv. AKA8401</strain>
    </source>
</reference>
<dbReference type="Proteomes" id="UP000032142">
    <property type="component" value="Unassembled WGS sequence"/>
</dbReference>
<organism evidence="1 2">
    <name type="scientific">Gossypium arboreum</name>
    <name type="common">Tree cotton</name>
    <name type="synonym">Gossypium nanking</name>
    <dbReference type="NCBI Taxonomy" id="29729"/>
    <lineage>
        <taxon>Eukaryota</taxon>
        <taxon>Viridiplantae</taxon>
        <taxon>Streptophyta</taxon>
        <taxon>Embryophyta</taxon>
        <taxon>Tracheophyta</taxon>
        <taxon>Spermatophyta</taxon>
        <taxon>Magnoliopsida</taxon>
        <taxon>eudicotyledons</taxon>
        <taxon>Gunneridae</taxon>
        <taxon>Pentapetalae</taxon>
        <taxon>rosids</taxon>
        <taxon>malvids</taxon>
        <taxon>Malvales</taxon>
        <taxon>Malvaceae</taxon>
        <taxon>Malvoideae</taxon>
        <taxon>Gossypium</taxon>
    </lineage>
</organism>
<gene>
    <name evidence="1" type="ORF">F383_26111</name>
</gene>
<dbReference type="AlphaFoldDB" id="A0A0B0P5K6"/>